<protein>
    <submittedName>
        <fullName evidence="3">ATP-binding cassette domain-containing protein</fullName>
    </submittedName>
</protein>
<dbReference type="PROSITE" id="PS50893">
    <property type="entry name" value="ABC_TRANSPORTER_2"/>
    <property type="match status" value="1"/>
</dbReference>
<sequence length="261" mass="27178">MPDERHQSRGVPADPEASPQTGGTTAGAIVLEAHDVVRSYGRKKVLAGISLTLRAGEGVAILGRRNAGKSVLSRVLSGVAPPDSGWVATSAPVAPIVGTGTGFGMTASVERDLGLRAAAYGISTQDHLADVASLLDDPDVLAQPFRHVDGVSRVLLTYGASYLTPSDVYIVDGMPVPQVPAARAKLAALFRAARKRAAVLWLHSTAGQLRGIGPDRCLMLEGGRLHPLSGIDEAEAHFLPRRGRGGPAPVPEDDEPPATDD</sequence>
<organism evidence="3 4">
    <name type="scientific">Thermohalobaculum xanthum</name>
    <dbReference type="NCBI Taxonomy" id="2753746"/>
    <lineage>
        <taxon>Bacteria</taxon>
        <taxon>Pseudomonadati</taxon>
        <taxon>Pseudomonadota</taxon>
        <taxon>Alphaproteobacteria</taxon>
        <taxon>Rhodobacterales</taxon>
        <taxon>Paracoccaceae</taxon>
        <taxon>Thermohalobaculum</taxon>
    </lineage>
</organism>
<name>A0A8J7M8Q6_9RHOB</name>
<dbReference type="RefSeq" id="WP_200610237.1">
    <property type="nucleotide sequence ID" value="NZ_JAEHHL010000007.1"/>
</dbReference>
<feature type="compositionally biased region" description="Acidic residues" evidence="1">
    <location>
        <begin position="251"/>
        <end position="261"/>
    </location>
</feature>
<gene>
    <name evidence="3" type="ORF">H0I76_12340</name>
</gene>
<dbReference type="InterPro" id="IPR003439">
    <property type="entry name" value="ABC_transporter-like_ATP-bd"/>
</dbReference>
<dbReference type="PANTHER" id="PTHR46743:SF2">
    <property type="entry name" value="TEICHOIC ACIDS EXPORT ATP-BINDING PROTEIN TAGH"/>
    <property type="match status" value="1"/>
</dbReference>
<dbReference type="Proteomes" id="UP000655420">
    <property type="component" value="Unassembled WGS sequence"/>
</dbReference>
<dbReference type="Pfam" id="PF00005">
    <property type="entry name" value="ABC_tran"/>
    <property type="match status" value="1"/>
</dbReference>
<dbReference type="AlphaFoldDB" id="A0A8J7M8Q6"/>
<dbReference type="Gene3D" id="3.40.50.300">
    <property type="entry name" value="P-loop containing nucleotide triphosphate hydrolases"/>
    <property type="match status" value="1"/>
</dbReference>
<dbReference type="SUPFAM" id="SSF52540">
    <property type="entry name" value="P-loop containing nucleoside triphosphate hydrolases"/>
    <property type="match status" value="2"/>
</dbReference>
<dbReference type="InterPro" id="IPR050683">
    <property type="entry name" value="Bact_Polysacc_Export_ATP-bd"/>
</dbReference>
<keyword evidence="3" id="KW-0547">Nucleotide-binding</keyword>
<evidence type="ECO:0000313" key="3">
    <source>
        <dbReference type="EMBL" id="MBK0399982.1"/>
    </source>
</evidence>
<reference evidence="3" key="1">
    <citation type="submission" date="2020-12" db="EMBL/GenBank/DDBJ databases">
        <title>Bacterial taxonomy.</title>
        <authorList>
            <person name="Pan X."/>
        </authorList>
    </citation>
    <scope>NUCLEOTIDE SEQUENCE</scope>
    <source>
        <strain evidence="3">M0105</strain>
    </source>
</reference>
<dbReference type="InterPro" id="IPR027417">
    <property type="entry name" value="P-loop_NTPase"/>
</dbReference>
<proteinExistence type="predicted"/>
<dbReference type="EMBL" id="JAEHHL010000007">
    <property type="protein sequence ID" value="MBK0399982.1"/>
    <property type="molecule type" value="Genomic_DNA"/>
</dbReference>
<keyword evidence="4" id="KW-1185">Reference proteome</keyword>
<comment type="caution">
    <text evidence="3">The sequence shown here is derived from an EMBL/GenBank/DDBJ whole genome shotgun (WGS) entry which is preliminary data.</text>
</comment>
<keyword evidence="3" id="KW-0067">ATP-binding</keyword>
<dbReference type="GO" id="GO:0005524">
    <property type="term" value="F:ATP binding"/>
    <property type="evidence" value="ECO:0007669"/>
    <property type="project" value="UniProtKB-KW"/>
</dbReference>
<feature type="region of interest" description="Disordered" evidence="1">
    <location>
        <begin position="1"/>
        <end position="23"/>
    </location>
</feature>
<evidence type="ECO:0000313" key="4">
    <source>
        <dbReference type="Proteomes" id="UP000655420"/>
    </source>
</evidence>
<evidence type="ECO:0000259" key="2">
    <source>
        <dbReference type="PROSITE" id="PS50893"/>
    </source>
</evidence>
<dbReference type="GO" id="GO:0016887">
    <property type="term" value="F:ATP hydrolysis activity"/>
    <property type="evidence" value="ECO:0007669"/>
    <property type="project" value="InterPro"/>
</dbReference>
<feature type="domain" description="ABC transporter" evidence="2">
    <location>
        <begin position="31"/>
        <end position="247"/>
    </location>
</feature>
<dbReference type="PANTHER" id="PTHR46743">
    <property type="entry name" value="TEICHOIC ACIDS EXPORT ATP-BINDING PROTEIN TAGH"/>
    <property type="match status" value="1"/>
</dbReference>
<feature type="region of interest" description="Disordered" evidence="1">
    <location>
        <begin position="239"/>
        <end position="261"/>
    </location>
</feature>
<evidence type="ECO:0000256" key="1">
    <source>
        <dbReference type="SAM" id="MobiDB-lite"/>
    </source>
</evidence>
<accession>A0A8J7M8Q6</accession>